<proteinExistence type="predicted"/>
<dbReference type="InterPro" id="IPR036770">
    <property type="entry name" value="Ankyrin_rpt-contain_sf"/>
</dbReference>
<feature type="region of interest" description="Disordered" evidence="1">
    <location>
        <begin position="695"/>
        <end position="714"/>
    </location>
</feature>
<accession>A0A835WCK4</accession>
<comment type="caution">
    <text evidence="2">The sequence shown here is derived from an EMBL/GenBank/DDBJ whole genome shotgun (WGS) entry which is preliminary data.</text>
</comment>
<evidence type="ECO:0000256" key="1">
    <source>
        <dbReference type="SAM" id="MobiDB-lite"/>
    </source>
</evidence>
<evidence type="ECO:0000313" key="2">
    <source>
        <dbReference type="EMBL" id="KAG2444959.1"/>
    </source>
</evidence>
<dbReference type="Gene3D" id="1.25.40.20">
    <property type="entry name" value="Ankyrin repeat-containing domain"/>
    <property type="match status" value="1"/>
</dbReference>
<dbReference type="GO" id="GO:0016020">
    <property type="term" value="C:membrane"/>
    <property type="evidence" value="ECO:0007669"/>
    <property type="project" value="TreeGrafter"/>
</dbReference>
<protein>
    <submittedName>
        <fullName evidence="2">Uncharacterized protein</fullName>
    </submittedName>
</protein>
<dbReference type="Proteomes" id="UP000650467">
    <property type="component" value="Unassembled WGS sequence"/>
</dbReference>
<name>A0A835WCK4_CHLIN</name>
<keyword evidence="3" id="KW-1185">Reference proteome</keyword>
<organism evidence="2 3">
    <name type="scientific">Chlamydomonas incerta</name>
    <dbReference type="NCBI Taxonomy" id="51695"/>
    <lineage>
        <taxon>Eukaryota</taxon>
        <taxon>Viridiplantae</taxon>
        <taxon>Chlorophyta</taxon>
        <taxon>core chlorophytes</taxon>
        <taxon>Chlorophyceae</taxon>
        <taxon>CS clade</taxon>
        <taxon>Chlamydomonadales</taxon>
        <taxon>Chlamydomonadaceae</taxon>
        <taxon>Chlamydomonas</taxon>
    </lineage>
</organism>
<dbReference type="GO" id="GO:0071944">
    <property type="term" value="C:cell periphery"/>
    <property type="evidence" value="ECO:0007669"/>
    <property type="project" value="TreeGrafter"/>
</dbReference>
<dbReference type="GO" id="GO:0005783">
    <property type="term" value="C:endoplasmic reticulum"/>
    <property type="evidence" value="ECO:0007669"/>
    <property type="project" value="TreeGrafter"/>
</dbReference>
<sequence>MHSWRTGAGQGPGELSACASDAGCLTSEVAVAAVLGGSVAACETLLIREGCDSTAVAVGLEAVAAEAGQLEVLQWLLQARREQLLQRFAGFHMFGTDRAPEELAIAAAACRGGHAHVLAWLQEQEQQQQQHQQEQQQLPGLGAIFGAPAAGPLTISHPKAVPFLAAAAAAGGHLTLLAQLLPRLEPIPTGAAVRLLEKVAHGCPLEVLQRIFHHLYAGDAEPNAGVKQTLAFAAVTSPTADWAAKLDWVLQQPPNGPMPGHPNPPVSLFTDQDVLCDAAGALPDWAHRLQALQARRVPLPRLPPLMTRAAEVGDVAALRWLLEAQQREGGEAAVSAELMKKLTEKAAAAGHVAMLAELSERGGDVGIPHVLQAAEQGKVDAVRWLLEAQQLQPSEGDLQLIFAYLAGKGTDQATLRQLHEQHGAPIEDLSAFMQAASLEAVEWVVAMQRARAAALHGGQVPRRHRLELLWNLHRRGAWADGALFGNLAAADWAAQQMAHYRFVPPLAPCAGSEKFNMAPREEDTFAALRWWLRQRQEGCGLTQVVGEEVEGVAPRGERVGALTDAEWRAVLKHVAASVFPAPASPNQWNYSRAQWNWLVSKRLEVAAAQAEAAGATREQVEGAVAAARAEAEELAATATRVNRFEPLGLGPFDGALGMLGQGAMAAQFPGGLVDVFAALDQQALGLAGLNPMAAGGAAPPAGGQDGAGGQGQQQ</sequence>
<dbReference type="PANTHER" id="PTHR12393">
    <property type="entry name" value="SPHINGOMYELIN PHOSPHODIESTERASE RELATED"/>
    <property type="match status" value="1"/>
</dbReference>
<dbReference type="EMBL" id="JAEHOC010000002">
    <property type="protein sequence ID" value="KAG2444959.1"/>
    <property type="molecule type" value="Genomic_DNA"/>
</dbReference>
<evidence type="ECO:0000313" key="3">
    <source>
        <dbReference type="Proteomes" id="UP000650467"/>
    </source>
</evidence>
<dbReference type="GO" id="GO:0030149">
    <property type="term" value="P:sphingolipid catabolic process"/>
    <property type="evidence" value="ECO:0007669"/>
    <property type="project" value="TreeGrafter"/>
</dbReference>
<dbReference type="GO" id="GO:0046513">
    <property type="term" value="P:ceramide biosynthetic process"/>
    <property type="evidence" value="ECO:0007669"/>
    <property type="project" value="TreeGrafter"/>
</dbReference>
<dbReference type="GO" id="GO:0004620">
    <property type="term" value="F:phospholipase activity"/>
    <property type="evidence" value="ECO:0007669"/>
    <property type="project" value="TreeGrafter"/>
</dbReference>
<gene>
    <name evidence="2" type="ORF">HXX76_001695</name>
</gene>
<reference evidence="2" key="1">
    <citation type="journal article" date="2020" name="bioRxiv">
        <title>Comparative genomics of Chlamydomonas.</title>
        <authorList>
            <person name="Craig R.J."/>
            <person name="Hasan A.R."/>
            <person name="Ness R.W."/>
            <person name="Keightley P.D."/>
        </authorList>
    </citation>
    <scope>NUCLEOTIDE SEQUENCE</scope>
    <source>
        <strain evidence="2">SAG 7.73</strain>
    </source>
</reference>
<feature type="compositionally biased region" description="Gly residues" evidence="1">
    <location>
        <begin position="703"/>
        <end position="714"/>
    </location>
</feature>
<dbReference type="AlphaFoldDB" id="A0A835WCK4"/>
<dbReference type="PANTHER" id="PTHR12393:SF6">
    <property type="entry name" value="SPHINGOMYELIN PHOSPHODIESTERASE 2"/>
    <property type="match status" value="1"/>
</dbReference>